<dbReference type="PANTHER" id="PTHR30627">
    <property type="entry name" value="PEPTIDOGLYCAN D,D-TRANSPEPTIDASE"/>
    <property type="match status" value="1"/>
</dbReference>
<dbReference type="GO" id="GO:0005886">
    <property type="term" value="C:plasma membrane"/>
    <property type="evidence" value="ECO:0007669"/>
    <property type="project" value="TreeGrafter"/>
</dbReference>
<sequence>MPTYNSGWKSNRNQPKRKSSRNKKRMWALQGSLVLALSVVLWRVYDVQKVYGKQLKGDEAKAVDANTTLLAQRGSILDAQGNSLAFDVSASYVDIETTDLKKYLPSAASILAPILGSSVDDVTKLLSTDAAWVRLPQPVLASTKSKLQAVFAKHAWAPNDKATNWSGEITFTPTEERKYPFKDFAANTLGYVQGGSGEAGVEYEYNQELAGQNGSLSYQRDSEGFPLPGSVHVTKPAKPGDSVQLTLDENIQGFVENVMDQIVQKYRPQNAAIIVTNPNTGAILAMSSRPTYDPNEYWKTPDALSQNWAVTSTFEPGSTFKPFVLAAALATGSVSLYQTYESGQTTIDGTTIHDWNLSGWGTLTYQQALEESSNVGFAKIAEALGWNNMNKYLNLFGFTQPTGVDLPNEGHSLLFSASNQGPVQLATSGFGQGIAVTPLQQMAAMGVIANGGKLMKPYVASKIISPDGKTIKQFEPTVVRQNFIPQSVLDEVKQTMVLDVSDPKYGLDAVAKIPGYEVAGKTGTAQVADPKTGQYYSDRFITSFMGFAPANDPKVEVYVTVDYPKTPEALTWGSSIAAPYARTIIKDCLQYYHVPPTGDVQSASEVTLSGAGKVSYVETPSIVGLSEQSAEAKLKALGLTAMFAGESGTVTKQWPAAGVQVAKGSKMYGLLSTNAGDKVAVPNLIGLSLRDATNLLAALSLSIKPTGSGFVSSQSIPAGSQIATGTTVPVTLKS</sequence>
<evidence type="ECO:0000313" key="6">
    <source>
        <dbReference type="EMBL" id="UNO50573.1"/>
    </source>
</evidence>
<dbReference type="SUPFAM" id="SSF56519">
    <property type="entry name" value="Penicillin binding protein dimerisation domain"/>
    <property type="match status" value="1"/>
</dbReference>
<dbReference type="GO" id="GO:0008658">
    <property type="term" value="F:penicillin binding"/>
    <property type="evidence" value="ECO:0007669"/>
    <property type="project" value="InterPro"/>
</dbReference>
<name>T0CWX7_ALIAG</name>
<dbReference type="CDD" id="cd06577">
    <property type="entry name" value="PASTA_pknB"/>
    <property type="match status" value="1"/>
</dbReference>
<evidence type="ECO:0000256" key="5">
    <source>
        <dbReference type="SAM" id="Phobius"/>
    </source>
</evidence>
<feature type="region of interest" description="Disordered" evidence="4">
    <location>
        <begin position="1"/>
        <end position="23"/>
    </location>
</feature>
<dbReference type="PANTHER" id="PTHR30627:SF1">
    <property type="entry name" value="PEPTIDOGLYCAN D,D-TRANSPEPTIDASE FTSI"/>
    <property type="match status" value="1"/>
</dbReference>
<keyword evidence="5" id="KW-0812">Transmembrane</keyword>
<protein>
    <submittedName>
        <fullName evidence="6">PASTA domain-containing protein</fullName>
    </submittedName>
</protein>
<dbReference type="KEGG" id="aaco:K1I37_09065"/>
<dbReference type="Gene3D" id="3.40.710.10">
    <property type="entry name" value="DD-peptidase/beta-lactamase superfamily"/>
    <property type="match status" value="1"/>
</dbReference>
<evidence type="ECO:0000256" key="4">
    <source>
        <dbReference type="SAM" id="MobiDB-lite"/>
    </source>
</evidence>
<dbReference type="InterPro" id="IPR012338">
    <property type="entry name" value="Beta-lactam/transpept-like"/>
</dbReference>
<dbReference type="PROSITE" id="PS51178">
    <property type="entry name" value="PASTA"/>
    <property type="match status" value="2"/>
</dbReference>
<feature type="transmembrane region" description="Helical" evidence="5">
    <location>
        <begin position="26"/>
        <end position="45"/>
    </location>
</feature>
<evidence type="ECO:0000256" key="2">
    <source>
        <dbReference type="ARBA" id="ARBA00007171"/>
    </source>
</evidence>
<dbReference type="eggNOG" id="COG0768">
    <property type="taxonomic scope" value="Bacteria"/>
</dbReference>
<dbReference type="InterPro" id="IPR050515">
    <property type="entry name" value="Beta-lactam/transpept"/>
</dbReference>
<dbReference type="SUPFAM" id="SSF54184">
    <property type="entry name" value="Penicillin-binding protein 2x (pbp-2x), c-terminal domain"/>
    <property type="match status" value="2"/>
</dbReference>
<dbReference type="Pfam" id="PF00905">
    <property type="entry name" value="Transpeptidase"/>
    <property type="match status" value="1"/>
</dbReference>
<gene>
    <name evidence="6" type="ORF">K1I37_09065</name>
</gene>
<reference evidence="7" key="1">
    <citation type="journal article" date="2022" name="G3 (Bethesda)">
        <title>Unveiling the complete genome sequence of Alicyclobacillus acidoterrestris DSM 3922T, a taint-producing strain.</title>
        <authorList>
            <person name="Leonardo I.C."/>
            <person name="Barreto Crespo M.T."/>
            <person name="Gaspar F.B."/>
        </authorList>
    </citation>
    <scope>NUCLEOTIDE SEQUENCE [LARGE SCALE GENOMIC DNA]</scope>
    <source>
        <strain evidence="7">DSM 3922</strain>
    </source>
</reference>
<accession>T0CWX7</accession>
<organism evidence="6 7">
    <name type="scientific">Alicyclobacillus acidoterrestris (strain ATCC 49025 / DSM 3922 / CIP 106132 / NCIMB 13137 / GD3B)</name>
    <dbReference type="NCBI Taxonomy" id="1356854"/>
    <lineage>
        <taxon>Bacteria</taxon>
        <taxon>Bacillati</taxon>
        <taxon>Bacillota</taxon>
        <taxon>Bacilli</taxon>
        <taxon>Bacillales</taxon>
        <taxon>Alicyclobacillaceae</taxon>
        <taxon>Alicyclobacillus</taxon>
    </lineage>
</organism>
<dbReference type="GO" id="GO:0071555">
    <property type="term" value="P:cell wall organization"/>
    <property type="evidence" value="ECO:0007669"/>
    <property type="project" value="TreeGrafter"/>
</dbReference>
<dbReference type="CDD" id="cd06575">
    <property type="entry name" value="PASTA_Pbp2x-like_2"/>
    <property type="match status" value="1"/>
</dbReference>
<keyword evidence="3 5" id="KW-0472">Membrane</keyword>
<proteinExistence type="inferred from homology"/>
<dbReference type="InterPro" id="IPR005543">
    <property type="entry name" value="PASTA_dom"/>
</dbReference>
<feature type="compositionally biased region" description="Polar residues" evidence="4">
    <location>
        <begin position="1"/>
        <end position="13"/>
    </location>
</feature>
<evidence type="ECO:0000256" key="3">
    <source>
        <dbReference type="ARBA" id="ARBA00023136"/>
    </source>
</evidence>
<dbReference type="RefSeq" id="WP_021297437.1">
    <property type="nucleotide sequence ID" value="NZ_AURB01000153.1"/>
</dbReference>
<dbReference type="AlphaFoldDB" id="T0CWX7"/>
<comment type="similarity">
    <text evidence="2">Belongs to the transpeptidase family.</text>
</comment>
<comment type="subcellular location">
    <subcellularLocation>
        <location evidence="1">Membrane</location>
    </subcellularLocation>
</comment>
<evidence type="ECO:0000256" key="1">
    <source>
        <dbReference type="ARBA" id="ARBA00004370"/>
    </source>
</evidence>
<dbReference type="Gene3D" id="3.30.10.20">
    <property type="match status" value="2"/>
</dbReference>
<feature type="compositionally biased region" description="Basic residues" evidence="4">
    <location>
        <begin position="14"/>
        <end position="23"/>
    </location>
</feature>
<keyword evidence="5" id="KW-1133">Transmembrane helix</keyword>
<dbReference type="Pfam" id="PF03717">
    <property type="entry name" value="PBP_dimer"/>
    <property type="match status" value="1"/>
</dbReference>
<dbReference type="InterPro" id="IPR001460">
    <property type="entry name" value="PCN-bd_Tpept"/>
</dbReference>
<dbReference type="Pfam" id="PF03793">
    <property type="entry name" value="PASTA"/>
    <property type="match status" value="2"/>
</dbReference>
<accession>A0A9E7CX81</accession>
<dbReference type="SUPFAM" id="SSF56601">
    <property type="entry name" value="beta-lactamase/transpeptidase-like"/>
    <property type="match status" value="1"/>
</dbReference>
<dbReference type="STRING" id="1356854.N007_01075"/>
<evidence type="ECO:0000313" key="7">
    <source>
        <dbReference type="Proteomes" id="UP000829401"/>
    </source>
</evidence>
<dbReference type="SMART" id="SM00740">
    <property type="entry name" value="PASTA"/>
    <property type="match status" value="2"/>
</dbReference>
<dbReference type="Gene3D" id="3.90.1310.10">
    <property type="entry name" value="Penicillin-binding protein 2a (Domain 2)"/>
    <property type="match status" value="1"/>
</dbReference>
<dbReference type="InterPro" id="IPR036138">
    <property type="entry name" value="PBP_dimer_sf"/>
</dbReference>
<keyword evidence="7" id="KW-1185">Reference proteome</keyword>
<dbReference type="EMBL" id="CP080467">
    <property type="protein sequence ID" value="UNO50573.1"/>
    <property type="molecule type" value="Genomic_DNA"/>
</dbReference>
<dbReference type="Proteomes" id="UP000829401">
    <property type="component" value="Chromosome"/>
</dbReference>
<dbReference type="InterPro" id="IPR005311">
    <property type="entry name" value="PBP_dimer"/>
</dbReference>